<name>M1WJ60_PSEP2</name>
<dbReference type="InterPro" id="IPR007476">
    <property type="entry name" value="RdgC"/>
</dbReference>
<dbReference type="AlphaFoldDB" id="M1WJ60"/>
<dbReference type="PATRIC" id="fig|879567.3.peg.96"/>
<reference evidence="1 2" key="1">
    <citation type="journal article" date="2013" name="PLoS ONE">
        <title>The first genomic and proteomic characterization of a deep-sea sulfate reducer: insights into the piezophilic lifestyle of Desulfovibrio piezophilus.</title>
        <authorList>
            <person name="Pradel N."/>
            <person name="Ji B."/>
            <person name="Gimenez G."/>
            <person name="Talla E."/>
            <person name="Lenoble P."/>
            <person name="Garel M."/>
            <person name="Tamburini C."/>
            <person name="Fourquet P."/>
            <person name="Lebrun R."/>
            <person name="Bertin P."/>
            <person name="Denis Y."/>
            <person name="Pophillat M."/>
            <person name="Barbe V."/>
            <person name="Ollivier B."/>
            <person name="Dolla A."/>
        </authorList>
    </citation>
    <scope>NUCLEOTIDE SEQUENCE [LARGE SCALE GENOMIC DNA]</scope>
    <source>
        <strain evidence="2">DSM 10523 / SB164P1</strain>
    </source>
</reference>
<proteinExistence type="predicted"/>
<keyword evidence="2" id="KW-1185">Reference proteome</keyword>
<protein>
    <submittedName>
        <fullName evidence="1">Uncharacterized protein</fullName>
    </submittedName>
</protein>
<dbReference type="GO" id="GO:0006310">
    <property type="term" value="P:DNA recombination"/>
    <property type="evidence" value="ECO:0007669"/>
    <property type="project" value="InterPro"/>
</dbReference>
<evidence type="ECO:0000313" key="1">
    <source>
        <dbReference type="EMBL" id="CCH47331.1"/>
    </source>
</evidence>
<sequence>MDYEESELSILSASIGLTRYRVIEEVPQEILKQVPEKLQQFCFVDIDATADERSFGWTNIDDMLDMNWTQSPPEKAEYFTFGLRLDTRRIPPAVLKKHHTVALNKELAHNKEQGKNFVSRDRKKELKEQVVLRLRARTFPIPAMFDIIWNPTTNRIYLTTTNAKVCALFEDYFALTFDLHLEPLTPFFMAMDILGEEAAPRLENLEPTIFV</sequence>
<dbReference type="eggNOG" id="COG2974">
    <property type="taxonomic scope" value="Bacteria"/>
</dbReference>
<dbReference type="Pfam" id="PF04381">
    <property type="entry name" value="RdgC"/>
    <property type="match status" value="1"/>
</dbReference>
<dbReference type="KEGG" id="dpi:BN4_10091"/>
<dbReference type="EMBL" id="FO203427">
    <property type="protein sequence ID" value="CCH47331.1"/>
    <property type="molecule type" value="Genomic_DNA"/>
</dbReference>
<dbReference type="Proteomes" id="UP000011724">
    <property type="component" value="Chromosome"/>
</dbReference>
<dbReference type="STRING" id="1322246.BN4_10091"/>
<gene>
    <name evidence="1" type="ordered locus">BN4_10091</name>
</gene>
<evidence type="ECO:0000313" key="2">
    <source>
        <dbReference type="Proteomes" id="UP000011724"/>
    </source>
</evidence>
<accession>M1WJ60</accession>
<organism evidence="1 2">
    <name type="scientific">Pseudodesulfovibrio piezophilus (strain DSM 21447 / JCM 15486 / C1TLV30)</name>
    <name type="common">Desulfovibrio piezophilus</name>
    <dbReference type="NCBI Taxonomy" id="1322246"/>
    <lineage>
        <taxon>Bacteria</taxon>
        <taxon>Pseudomonadati</taxon>
        <taxon>Thermodesulfobacteriota</taxon>
        <taxon>Desulfovibrionia</taxon>
        <taxon>Desulfovibrionales</taxon>
        <taxon>Desulfovibrionaceae</taxon>
    </lineage>
</organism>
<dbReference type="HOGENOM" id="CLU_114462_0_0_7"/>
<reference evidence="2" key="2">
    <citation type="journal article" date="2013" name="Stand. Genomic Sci.">
        <title>Complete genome sequence of Desulfocapsa sulfexigens, a marine deltaproteobacterium specialized in disproportionating inorganic sulfur compounds.</title>
        <authorList>
            <person name="Finster K.W."/>
            <person name="Kjeldsen K.U."/>
            <person name="Kube M."/>
            <person name="Reinhardt R."/>
            <person name="Mussmann M."/>
            <person name="Amann R."/>
            <person name="Schreiber L."/>
        </authorList>
    </citation>
    <scope>NUCLEOTIDE SEQUENCE [LARGE SCALE GENOMIC DNA]</scope>
    <source>
        <strain evidence="2">DSM 10523 / SB164P1</strain>
    </source>
</reference>